<dbReference type="SUPFAM" id="SSF50182">
    <property type="entry name" value="Sm-like ribonucleoproteins"/>
    <property type="match status" value="1"/>
</dbReference>
<reference evidence="9 10" key="1">
    <citation type="submission" date="2016-10" db="EMBL/GenBank/DDBJ databases">
        <authorList>
            <person name="de Groot N.N."/>
        </authorList>
    </citation>
    <scope>NUCLEOTIDE SEQUENCE [LARGE SCALE GENOMIC DNA]</scope>
    <source>
        <strain evidence="9 10">DSM 24015</strain>
    </source>
</reference>
<sequence length="421" mass="49011">MRDGKDETVDLFIQISDAMHQWVLAHFPNVWWRLWVDIAVEFLFLVLLLLTIDRIFKIIFRIFYFVLKKYSYKSLIKSLYESKVTNSFANFIAIGLTSEAVYSIFYKHPKSYAFLDTIFGLLQVAAFGILYFRILKSIEKYYYYKKDFYRITTIRAITQSLKLIGYIFFIFIGVSVIFHIKAGTILGSLGAMTAVILLIFRDTILGFVTGIHVSTSKNLKVGDWIGIPKYNIEGTIEEISLLTVKILNFDKTVSTVPTYDLLSTEIKNYQLMSETNTRRIKRAIIFNIKSFKFVDEQLYERLSKINLIQDYLQEKWQNVARVKLGMPNNKEIINGPQLTNIGTFRIYALKYLVNNPNIDPSGTLLVRQLEITTQGLPLEIYCFTNDSKWERYEEIQADIFDHLLVAAKEFDLEIMQVSVKI</sequence>
<dbReference type="InterPro" id="IPR010920">
    <property type="entry name" value="LSM_dom_sf"/>
</dbReference>
<dbReference type="GO" id="GO:0008381">
    <property type="term" value="F:mechanosensitive monoatomic ion channel activity"/>
    <property type="evidence" value="ECO:0007669"/>
    <property type="project" value="InterPro"/>
</dbReference>
<organism evidence="9 10">
    <name type="scientific">Riemerella columbipharyngis</name>
    <dbReference type="NCBI Taxonomy" id="1071918"/>
    <lineage>
        <taxon>Bacteria</taxon>
        <taxon>Pseudomonadati</taxon>
        <taxon>Bacteroidota</taxon>
        <taxon>Flavobacteriia</taxon>
        <taxon>Flavobacteriales</taxon>
        <taxon>Weeksellaceae</taxon>
        <taxon>Riemerella</taxon>
    </lineage>
</organism>
<feature type="domain" description="Mechanosensitive ion channel MscS" evidence="7">
    <location>
        <begin position="202"/>
        <end position="270"/>
    </location>
</feature>
<evidence type="ECO:0000256" key="6">
    <source>
        <dbReference type="SAM" id="Phobius"/>
    </source>
</evidence>
<keyword evidence="5 6" id="KW-0472">Membrane</keyword>
<evidence type="ECO:0000313" key="10">
    <source>
        <dbReference type="Proteomes" id="UP000198517"/>
    </source>
</evidence>
<feature type="transmembrane region" description="Helical" evidence="6">
    <location>
        <begin position="156"/>
        <end position="178"/>
    </location>
</feature>
<evidence type="ECO:0000259" key="8">
    <source>
        <dbReference type="Pfam" id="PF21082"/>
    </source>
</evidence>
<dbReference type="PANTHER" id="PTHR30414">
    <property type="entry name" value="MINICONDUCTANCE MECHANOSENSITIVE CHANNEL YBDG"/>
    <property type="match status" value="1"/>
</dbReference>
<proteinExistence type="inferred from homology"/>
<dbReference type="Gene3D" id="2.30.30.60">
    <property type="match status" value="1"/>
</dbReference>
<dbReference type="GO" id="GO:0005886">
    <property type="term" value="C:plasma membrane"/>
    <property type="evidence" value="ECO:0007669"/>
    <property type="project" value="TreeGrafter"/>
</dbReference>
<feature type="transmembrane region" description="Helical" evidence="6">
    <location>
        <begin position="184"/>
        <end position="200"/>
    </location>
</feature>
<dbReference type="Pfam" id="PF00924">
    <property type="entry name" value="MS_channel_2nd"/>
    <property type="match status" value="1"/>
</dbReference>
<keyword evidence="4 6" id="KW-1133">Transmembrane helix</keyword>
<dbReference type="AlphaFoldDB" id="A0A1G6ZPC4"/>
<feature type="transmembrane region" description="Helical" evidence="6">
    <location>
        <begin position="112"/>
        <end position="135"/>
    </location>
</feature>
<dbReference type="InterPro" id="IPR049278">
    <property type="entry name" value="MS_channel_C"/>
</dbReference>
<dbReference type="OrthoDB" id="9775207at2"/>
<dbReference type="InterPro" id="IPR023408">
    <property type="entry name" value="MscS_beta-dom_sf"/>
</dbReference>
<evidence type="ECO:0000256" key="4">
    <source>
        <dbReference type="ARBA" id="ARBA00022989"/>
    </source>
</evidence>
<comment type="similarity">
    <text evidence="2">Belongs to the MscS (TC 1.A.23) family.</text>
</comment>
<feature type="transmembrane region" description="Helical" evidence="6">
    <location>
        <begin position="88"/>
        <end position="106"/>
    </location>
</feature>
<evidence type="ECO:0000256" key="3">
    <source>
        <dbReference type="ARBA" id="ARBA00022692"/>
    </source>
</evidence>
<dbReference type="InterPro" id="IPR006685">
    <property type="entry name" value="MscS_channel_2nd"/>
</dbReference>
<dbReference type="Pfam" id="PF21082">
    <property type="entry name" value="MS_channel_3rd"/>
    <property type="match status" value="1"/>
</dbReference>
<evidence type="ECO:0000256" key="2">
    <source>
        <dbReference type="ARBA" id="ARBA00008017"/>
    </source>
</evidence>
<accession>A0A1G6ZPC4</accession>
<dbReference type="PANTHER" id="PTHR30414:SF0">
    <property type="entry name" value="MINICONDUCTANCE MECHANOSENSITIVE CHANNEL YBDG"/>
    <property type="match status" value="1"/>
</dbReference>
<evidence type="ECO:0000256" key="1">
    <source>
        <dbReference type="ARBA" id="ARBA00004127"/>
    </source>
</evidence>
<dbReference type="RefSeq" id="WP_092735863.1">
    <property type="nucleotide sequence ID" value="NZ_FNAS01000002.1"/>
</dbReference>
<feature type="domain" description="Mechanosensitive ion channel MscS C-terminal" evidence="8">
    <location>
        <begin position="353"/>
        <end position="414"/>
    </location>
</feature>
<evidence type="ECO:0000256" key="5">
    <source>
        <dbReference type="ARBA" id="ARBA00023136"/>
    </source>
</evidence>
<keyword evidence="3 6" id="KW-0812">Transmembrane</keyword>
<dbReference type="GO" id="GO:0012505">
    <property type="term" value="C:endomembrane system"/>
    <property type="evidence" value="ECO:0007669"/>
    <property type="project" value="UniProtKB-SubCell"/>
</dbReference>
<comment type="subcellular location">
    <subcellularLocation>
        <location evidence="1">Endomembrane system</location>
        <topology evidence="1">Multi-pass membrane protein</topology>
    </subcellularLocation>
</comment>
<dbReference type="InterPro" id="IPR030192">
    <property type="entry name" value="YbdG"/>
</dbReference>
<dbReference type="Proteomes" id="UP000198517">
    <property type="component" value="Unassembled WGS sequence"/>
</dbReference>
<evidence type="ECO:0000313" key="9">
    <source>
        <dbReference type="EMBL" id="SDE04067.1"/>
    </source>
</evidence>
<dbReference type="STRING" id="1071918.SAMN05421544_102149"/>
<dbReference type="EMBL" id="FNAS01000002">
    <property type="protein sequence ID" value="SDE04067.1"/>
    <property type="molecule type" value="Genomic_DNA"/>
</dbReference>
<name>A0A1G6ZPC4_9FLAO</name>
<gene>
    <name evidence="9" type="ORF">SAMN05421544_102149</name>
</gene>
<keyword evidence="10" id="KW-1185">Reference proteome</keyword>
<evidence type="ECO:0000259" key="7">
    <source>
        <dbReference type="Pfam" id="PF00924"/>
    </source>
</evidence>
<protein>
    <submittedName>
        <fullName evidence="9">Miniconductance mechanosensitive channel</fullName>
    </submittedName>
</protein>
<feature type="transmembrane region" description="Helical" evidence="6">
    <location>
        <begin position="42"/>
        <end position="67"/>
    </location>
</feature>
<dbReference type="GO" id="GO:0071470">
    <property type="term" value="P:cellular response to osmotic stress"/>
    <property type="evidence" value="ECO:0007669"/>
    <property type="project" value="InterPro"/>
</dbReference>